<comment type="caution">
    <text evidence="2">The sequence shown here is derived from an EMBL/GenBank/DDBJ whole genome shotgun (WGS) entry which is preliminary data.</text>
</comment>
<reference evidence="2 3" key="2">
    <citation type="journal article" date="2017" name="Genome Biol.">
        <title>New reference genome sequences of hot pepper reveal the massive evolution of plant disease-resistance genes by retroduplication.</title>
        <authorList>
            <person name="Kim S."/>
            <person name="Park J."/>
            <person name="Yeom S.I."/>
            <person name="Kim Y.M."/>
            <person name="Seo E."/>
            <person name="Kim K.T."/>
            <person name="Kim M.S."/>
            <person name="Lee J.M."/>
            <person name="Cheong K."/>
            <person name="Shin H.S."/>
            <person name="Kim S.B."/>
            <person name="Han K."/>
            <person name="Lee J."/>
            <person name="Park M."/>
            <person name="Lee H.A."/>
            <person name="Lee H.Y."/>
            <person name="Lee Y."/>
            <person name="Oh S."/>
            <person name="Lee J.H."/>
            <person name="Choi E."/>
            <person name="Choi E."/>
            <person name="Lee S.E."/>
            <person name="Jeon J."/>
            <person name="Kim H."/>
            <person name="Choi G."/>
            <person name="Song H."/>
            <person name="Lee J."/>
            <person name="Lee S.C."/>
            <person name="Kwon J.K."/>
            <person name="Lee H.Y."/>
            <person name="Koo N."/>
            <person name="Hong Y."/>
            <person name="Kim R.W."/>
            <person name="Kang W.H."/>
            <person name="Huh J.H."/>
            <person name="Kang B.C."/>
            <person name="Yang T.J."/>
            <person name="Lee Y.H."/>
            <person name="Bennetzen J.L."/>
            <person name="Choi D."/>
        </authorList>
    </citation>
    <scope>NUCLEOTIDE SEQUENCE [LARGE SCALE GENOMIC DNA]</scope>
    <source>
        <strain evidence="3">cv. CM334</strain>
    </source>
</reference>
<organism evidence="2 3">
    <name type="scientific">Capsicum annuum</name>
    <name type="common">Capsicum pepper</name>
    <dbReference type="NCBI Taxonomy" id="4072"/>
    <lineage>
        <taxon>Eukaryota</taxon>
        <taxon>Viridiplantae</taxon>
        <taxon>Streptophyta</taxon>
        <taxon>Embryophyta</taxon>
        <taxon>Tracheophyta</taxon>
        <taxon>Spermatophyta</taxon>
        <taxon>Magnoliopsida</taxon>
        <taxon>eudicotyledons</taxon>
        <taxon>Gunneridae</taxon>
        <taxon>Pentapetalae</taxon>
        <taxon>asterids</taxon>
        <taxon>lamiids</taxon>
        <taxon>Solanales</taxon>
        <taxon>Solanaceae</taxon>
        <taxon>Solanoideae</taxon>
        <taxon>Capsiceae</taxon>
        <taxon>Capsicum</taxon>
    </lineage>
</organism>
<feature type="region of interest" description="Disordered" evidence="1">
    <location>
        <begin position="203"/>
        <end position="226"/>
    </location>
</feature>
<reference evidence="2 3" key="1">
    <citation type="journal article" date="2014" name="Nat. Genet.">
        <title>Genome sequence of the hot pepper provides insights into the evolution of pungency in Capsicum species.</title>
        <authorList>
            <person name="Kim S."/>
            <person name="Park M."/>
            <person name="Yeom S.I."/>
            <person name="Kim Y.M."/>
            <person name="Lee J.M."/>
            <person name="Lee H.A."/>
            <person name="Seo E."/>
            <person name="Choi J."/>
            <person name="Cheong K."/>
            <person name="Kim K.T."/>
            <person name="Jung K."/>
            <person name="Lee G.W."/>
            <person name="Oh S.K."/>
            <person name="Bae C."/>
            <person name="Kim S.B."/>
            <person name="Lee H.Y."/>
            <person name="Kim S.Y."/>
            <person name="Kim M.S."/>
            <person name="Kang B.C."/>
            <person name="Jo Y.D."/>
            <person name="Yang H.B."/>
            <person name="Jeong H.J."/>
            <person name="Kang W.H."/>
            <person name="Kwon J.K."/>
            <person name="Shin C."/>
            <person name="Lim J.Y."/>
            <person name="Park J.H."/>
            <person name="Huh J.H."/>
            <person name="Kim J.S."/>
            <person name="Kim B.D."/>
            <person name="Cohen O."/>
            <person name="Paran I."/>
            <person name="Suh M.C."/>
            <person name="Lee S.B."/>
            <person name="Kim Y.K."/>
            <person name="Shin Y."/>
            <person name="Noh S.J."/>
            <person name="Park J."/>
            <person name="Seo Y.S."/>
            <person name="Kwon S.Y."/>
            <person name="Kim H.A."/>
            <person name="Park J.M."/>
            <person name="Kim H.J."/>
            <person name="Choi S.B."/>
            <person name="Bosland P.W."/>
            <person name="Reeves G."/>
            <person name="Jo S.H."/>
            <person name="Lee B.W."/>
            <person name="Cho H.T."/>
            <person name="Choi H.S."/>
            <person name="Lee M.S."/>
            <person name="Yu Y."/>
            <person name="Do Choi Y."/>
            <person name="Park B.S."/>
            <person name="van Deynze A."/>
            <person name="Ashrafi H."/>
            <person name="Hill T."/>
            <person name="Kim W.T."/>
            <person name="Pai H.S."/>
            <person name="Ahn H.K."/>
            <person name="Yeam I."/>
            <person name="Giovannoni J.J."/>
            <person name="Rose J.K."/>
            <person name="Sorensen I."/>
            <person name="Lee S.J."/>
            <person name="Kim R.W."/>
            <person name="Choi I.Y."/>
            <person name="Choi B.S."/>
            <person name="Lim J.S."/>
            <person name="Lee Y.H."/>
            <person name="Choi D."/>
        </authorList>
    </citation>
    <scope>NUCLEOTIDE SEQUENCE [LARGE SCALE GENOMIC DNA]</scope>
    <source>
        <strain evidence="3">cv. CM334</strain>
    </source>
</reference>
<sequence length="226" mass="25737">MNLMDSKVGLPYFVDLGVNLTYLGMHFVDLRMCFEDLGMDSKTGSVGLRMDFVDACEVEFDARILHPQPEWAYLVPDSMLRRGSFSTTPFFERGLTFIVFGEESEHRIDLRRLLLDLELPKNCQDCAIAAQGLLKRTYSVLNNPKHMVATQGDLVFADAFIRGDFSFVDKNSGLLNLFMSEEEDLKVAQERKISLIIEKPSDEASRPISPMDVRRSRDDNDLNDIL</sequence>
<dbReference type="Gramene" id="PHT79344">
    <property type="protein sequence ID" value="PHT79344"/>
    <property type="gene ID" value="T459_17396"/>
</dbReference>
<dbReference type="EMBL" id="AYRZ02000006">
    <property type="protein sequence ID" value="PHT79344.1"/>
    <property type="molecule type" value="Genomic_DNA"/>
</dbReference>
<keyword evidence="3" id="KW-1185">Reference proteome</keyword>
<evidence type="ECO:0000313" key="3">
    <source>
        <dbReference type="Proteomes" id="UP000222542"/>
    </source>
</evidence>
<protein>
    <submittedName>
        <fullName evidence="2">Uncharacterized protein</fullName>
    </submittedName>
</protein>
<gene>
    <name evidence="2" type="ORF">T459_17396</name>
</gene>
<evidence type="ECO:0000313" key="2">
    <source>
        <dbReference type="EMBL" id="PHT79344.1"/>
    </source>
</evidence>
<name>A0A2G2ZBL7_CAPAN</name>
<dbReference type="AlphaFoldDB" id="A0A2G2ZBL7"/>
<dbReference type="Proteomes" id="UP000222542">
    <property type="component" value="Unassembled WGS sequence"/>
</dbReference>
<accession>A0A2G2ZBL7</accession>
<proteinExistence type="predicted"/>
<evidence type="ECO:0000256" key="1">
    <source>
        <dbReference type="SAM" id="MobiDB-lite"/>
    </source>
</evidence>